<proteinExistence type="predicted"/>
<dbReference type="Proteomes" id="UP000201169">
    <property type="component" value="Chromosome"/>
</dbReference>
<dbReference type="PANTHER" id="PTHR22916:SF3">
    <property type="entry name" value="UDP-GLCNAC:BETAGAL BETA-1,3-N-ACETYLGLUCOSAMINYLTRANSFERASE-LIKE PROTEIN 1"/>
    <property type="match status" value="1"/>
</dbReference>
<sequence>MFYLSENTLKLSRYFFKGALLYPCINFFKKFLLKKYKARQSYVIISPLYNCAKYLDDFLLSIINQRLDFKRNITLILVDDGSNDESFFIIKKYLKKYPKNIHYIYKQNEGVSSARNLGLSYLKKSDIKATFVNFADSDDILDRNFFYEMDKFLTKKNDKNLAMLCANFIFYRERRVVRYKDSHSLNFKFKKTCVKDIKNLDTFIQLATNSVLFKREFLDDNLHFEKDLSYGEDVIFILTFFLQNYDKKVAFLKEARYYYRKRFNKTSLLDSSPSRVKYKLIYADFFEEILRKYKQDLGFIPSFLSNTILYNIFYFVDGLLNVKNEEIKSLNLSFHLRKIFTLLPNEHIVNFKLCGIKHFHKIGFFHLFKNETLQAKQRVFIEKLDEKKDELLLSFFYAKNYENFLKNSKITAEKIRKISFLDEDFVYEKRLWIKFDEAFKKDFDHRAFILEFKGKELKNLNQLYKELKSLKKRRARNDKIWLFADSNLRADDNAEHLYRYLRHKRIDKKIYFVLSKKSEDFKRLFDEGFNLVDLNSFKFLYLLFRADKIISSHIDRYFYGAFGKNTLVTKDFIFLQHGILEKEISAWLNQRKIDLLITSAKPEFKSFVDESAYKLSEKEVKLTGLARHDRLLTLKKEKKYILIMPTWRRDIVGAFSKKLGTRRINKNFTQSLYFKKYNELLSSYELLNFCEKNSYELCFNPHPNILPYLNFFRLDKGIKLANGKNLQELFAKTALLITDYSSVAFDVAKLSKPVLYYHFDKESFFLTQWQSGYFDYEKDGFGAVCKNLNELLAELYKNEKCEFKEPFLSRARAFFAFNDGKNCERIYKEILSLDL</sequence>
<dbReference type="PANTHER" id="PTHR22916">
    <property type="entry name" value="GLYCOSYLTRANSFERASE"/>
    <property type="match status" value="1"/>
</dbReference>
<organism evidence="3 4">
    <name type="scientific">Campylobacter avium LMG 24591</name>
    <dbReference type="NCBI Taxonomy" id="522484"/>
    <lineage>
        <taxon>Bacteria</taxon>
        <taxon>Pseudomonadati</taxon>
        <taxon>Campylobacterota</taxon>
        <taxon>Epsilonproteobacteria</taxon>
        <taxon>Campylobacterales</taxon>
        <taxon>Campylobacteraceae</taxon>
        <taxon>Campylobacter</taxon>
    </lineage>
</organism>
<evidence type="ECO:0000256" key="1">
    <source>
        <dbReference type="SAM" id="Coils"/>
    </source>
</evidence>
<dbReference type="Pfam" id="PF04464">
    <property type="entry name" value="Glyphos_transf"/>
    <property type="match status" value="1"/>
</dbReference>
<keyword evidence="3" id="KW-0808">Transferase</keyword>
<dbReference type="OrthoDB" id="8564828at2"/>
<accession>A0A222MW45</accession>
<dbReference type="SUPFAM" id="SSF53756">
    <property type="entry name" value="UDP-Glycosyltransferase/glycogen phosphorylase"/>
    <property type="match status" value="1"/>
</dbReference>
<dbReference type="InterPro" id="IPR007554">
    <property type="entry name" value="Glycerophosphate_synth"/>
</dbReference>
<protein>
    <submittedName>
        <fullName evidence="3">Glycosyltransferase, family 2</fullName>
    </submittedName>
</protein>
<dbReference type="KEGG" id="cavi:CAV_0458"/>
<evidence type="ECO:0000313" key="3">
    <source>
        <dbReference type="EMBL" id="ASQ30125.1"/>
    </source>
</evidence>
<evidence type="ECO:0000259" key="2">
    <source>
        <dbReference type="Pfam" id="PF00535"/>
    </source>
</evidence>
<dbReference type="GO" id="GO:0016020">
    <property type="term" value="C:membrane"/>
    <property type="evidence" value="ECO:0007669"/>
    <property type="project" value="InterPro"/>
</dbReference>
<dbReference type="Gene3D" id="3.40.50.12580">
    <property type="match status" value="1"/>
</dbReference>
<dbReference type="Pfam" id="PF00535">
    <property type="entry name" value="Glycos_transf_2"/>
    <property type="match status" value="1"/>
</dbReference>
<dbReference type="CDD" id="cd00761">
    <property type="entry name" value="Glyco_tranf_GTA_type"/>
    <property type="match status" value="1"/>
</dbReference>
<dbReference type="InterPro" id="IPR001173">
    <property type="entry name" value="Glyco_trans_2-like"/>
</dbReference>
<dbReference type="GO" id="GO:0047355">
    <property type="term" value="F:CDP-glycerol glycerophosphotransferase activity"/>
    <property type="evidence" value="ECO:0007669"/>
    <property type="project" value="InterPro"/>
</dbReference>
<dbReference type="GO" id="GO:0016758">
    <property type="term" value="F:hexosyltransferase activity"/>
    <property type="evidence" value="ECO:0007669"/>
    <property type="project" value="UniProtKB-ARBA"/>
</dbReference>
<dbReference type="RefSeq" id="WP_094324906.1">
    <property type="nucleotide sequence ID" value="NZ_CP022347.1"/>
</dbReference>
<name>A0A222MW45_9BACT</name>
<evidence type="ECO:0000313" key="4">
    <source>
        <dbReference type="Proteomes" id="UP000201169"/>
    </source>
</evidence>
<dbReference type="InterPro" id="IPR043148">
    <property type="entry name" value="TagF_C"/>
</dbReference>
<dbReference type="EMBL" id="CP022347">
    <property type="protein sequence ID" value="ASQ30125.1"/>
    <property type="molecule type" value="Genomic_DNA"/>
</dbReference>
<feature type="domain" description="Glycosyltransferase 2-like" evidence="2">
    <location>
        <begin position="44"/>
        <end position="198"/>
    </location>
</feature>
<dbReference type="SUPFAM" id="SSF53448">
    <property type="entry name" value="Nucleotide-diphospho-sugar transferases"/>
    <property type="match status" value="1"/>
</dbReference>
<dbReference type="AlphaFoldDB" id="A0A222MW45"/>
<keyword evidence="4" id="KW-1185">Reference proteome</keyword>
<feature type="coiled-coil region" evidence="1">
    <location>
        <begin position="450"/>
        <end position="477"/>
    </location>
</feature>
<reference evidence="3 4" key="1">
    <citation type="submission" date="2017-07" db="EMBL/GenBank/DDBJ databases">
        <title>Analysis of two Campylobacter avium genomes and identification of a novel hippuricase gene.</title>
        <authorList>
            <person name="Miller W.G."/>
            <person name="Chapman M.H."/>
            <person name="Yee E."/>
            <person name="Revez J."/>
            <person name="Bono J.L."/>
            <person name="Rossi M."/>
        </authorList>
    </citation>
    <scope>NUCLEOTIDE SEQUENCE [LARGE SCALE GENOMIC DNA]</scope>
    <source>
        <strain evidence="3 4">LMG 24591</strain>
    </source>
</reference>
<gene>
    <name evidence="3" type="ORF">CAV_0458</name>
</gene>
<keyword evidence="1" id="KW-0175">Coiled coil</keyword>
<dbReference type="Gene3D" id="3.90.550.10">
    <property type="entry name" value="Spore Coat Polysaccharide Biosynthesis Protein SpsA, Chain A"/>
    <property type="match status" value="1"/>
</dbReference>
<dbReference type="InterPro" id="IPR029044">
    <property type="entry name" value="Nucleotide-diphossugar_trans"/>
</dbReference>